<feature type="domain" description="HTH IS408-type" evidence="1">
    <location>
        <begin position="4"/>
        <end position="72"/>
    </location>
</feature>
<gene>
    <name evidence="2" type="ORF">CKO40_00060</name>
</gene>
<accession>A0AAJ0U079</accession>
<protein>
    <recommendedName>
        <fullName evidence="1">HTH IS408-type domain-containing protein</fullName>
    </recommendedName>
</protein>
<evidence type="ECO:0000259" key="1">
    <source>
        <dbReference type="PROSITE" id="PS50532"/>
    </source>
</evidence>
<name>A0AAJ0U079_9GAMM</name>
<dbReference type="AlphaFoldDB" id="A0AAJ0U079"/>
<dbReference type="RefSeq" id="WP_200343559.1">
    <property type="nucleotide sequence ID" value="NZ_NRSJ01000001.1"/>
</dbReference>
<keyword evidence="3" id="KW-1185">Reference proteome</keyword>
<dbReference type="EMBL" id="NRSJ01000001">
    <property type="protein sequence ID" value="MBK1702984.1"/>
    <property type="molecule type" value="Genomic_DNA"/>
</dbReference>
<sequence length="72" mass="7978">MRQITEILRLKFEAKLSHATIARAVGLSKGTVGKVISVARAQGVAWPLPESVDEAALEALLYRPRRGQRWLP</sequence>
<evidence type="ECO:0000313" key="3">
    <source>
        <dbReference type="Proteomes" id="UP001296776"/>
    </source>
</evidence>
<dbReference type="Gene3D" id="1.10.10.60">
    <property type="entry name" value="Homeodomain-like"/>
    <property type="match status" value="1"/>
</dbReference>
<comment type="caution">
    <text evidence="2">The sequence shown here is derived from an EMBL/GenBank/DDBJ whole genome shotgun (WGS) entry which is preliminary data.</text>
</comment>
<dbReference type="Proteomes" id="UP001296776">
    <property type="component" value="Unassembled WGS sequence"/>
</dbReference>
<reference evidence="2" key="1">
    <citation type="submission" date="2017-08" db="EMBL/GenBank/DDBJ databases">
        <authorList>
            <person name="Imhoff J.F."/>
            <person name="Rahn T."/>
            <person name="Kuenzel S."/>
            <person name="Neulinger S.C."/>
        </authorList>
    </citation>
    <scope>NUCLEOTIDE SEQUENCE</scope>
    <source>
        <strain evidence="2">DSM 11080</strain>
    </source>
</reference>
<dbReference type="PROSITE" id="PS50532">
    <property type="entry name" value="HTH_IS408"/>
    <property type="match status" value="1"/>
</dbReference>
<evidence type="ECO:0000313" key="2">
    <source>
        <dbReference type="EMBL" id="MBK1702984.1"/>
    </source>
</evidence>
<proteinExistence type="predicted"/>
<organism evidence="2 3">
    <name type="scientific">Halochromatium glycolicum</name>
    <dbReference type="NCBI Taxonomy" id="85075"/>
    <lineage>
        <taxon>Bacteria</taxon>
        <taxon>Pseudomonadati</taxon>
        <taxon>Pseudomonadota</taxon>
        <taxon>Gammaproteobacteria</taxon>
        <taxon>Chromatiales</taxon>
        <taxon>Chromatiaceae</taxon>
        <taxon>Halochromatium</taxon>
    </lineage>
</organism>
<dbReference type="InterPro" id="IPR017895">
    <property type="entry name" value="HTH_IS408/IS1162_type"/>
</dbReference>
<reference evidence="2" key="2">
    <citation type="journal article" date="2020" name="Microorganisms">
        <title>Osmotic Adaptation and Compatible Solute Biosynthesis of Phototrophic Bacteria as Revealed from Genome Analyses.</title>
        <authorList>
            <person name="Imhoff J.F."/>
            <person name="Rahn T."/>
            <person name="Kunzel S."/>
            <person name="Keller A."/>
            <person name="Neulinger S.C."/>
        </authorList>
    </citation>
    <scope>NUCLEOTIDE SEQUENCE</scope>
    <source>
        <strain evidence="2">DSM 11080</strain>
    </source>
</reference>